<proteinExistence type="predicted"/>
<evidence type="ECO:0008006" key="3">
    <source>
        <dbReference type="Google" id="ProtNLM"/>
    </source>
</evidence>
<sequence>MVWCGIHDRKLLGPYFFDQPINGAVYLQFLKTRLWNVLEEMPLNLRNSLWFQHDGAPPHYAAAVRNWLNETFQNRWVGRGGSVNWPARSPDLSSCDFFLWGHLKGIVFQTPVENLNNLRRRITNACTEITQEMLKNTEAAFIRRLEKCIYNNGGHVEGVSIEGNVQ</sequence>
<reference evidence="1 2" key="1">
    <citation type="submission" date="2015-07" db="EMBL/GenBank/DDBJ databases">
        <title>The genome of Dufourea novaeangliae.</title>
        <authorList>
            <person name="Pan H."/>
            <person name="Kapheim K."/>
        </authorList>
    </citation>
    <scope>NUCLEOTIDE SEQUENCE [LARGE SCALE GENOMIC DNA]</scope>
    <source>
        <strain evidence="1">0120121106</strain>
        <tissue evidence="1">Whole body</tissue>
    </source>
</reference>
<dbReference type="AlphaFoldDB" id="A0A154PKV9"/>
<dbReference type="InterPro" id="IPR036397">
    <property type="entry name" value="RNaseH_sf"/>
</dbReference>
<dbReference type="STRING" id="178035.A0A154PKV9"/>
<accession>A0A154PKV9</accession>
<gene>
    <name evidence="1" type="ORF">WN55_04312</name>
</gene>
<dbReference type="GO" id="GO:0003676">
    <property type="term" value="F:nucleic acid binding"/>
    <property type="evidence" value="ECO:0007669"/>
    <property type="project" value="InterPro"/>
</dbReference>
<dbReference type="Gene3D" id="3.30.420.10">
    <property type="entry name" value="Ribonuclease H-like superfamily/Ribonuclease H"/>
    <property type="match status" value="1"/>
</dbReference>
<organism evidence="1 2">
    <name type="scientific">Dufourea novaeangliae</name>
    <name type="common">Sweat bee</name>
    <dbReference type="NCBI Taxonomy" id="178035"/>
    <lineage>
        <taxon>Eukaryota</taxon>
        <taxon>Metazoa</taxon>
        <taxon>Ecdysozoa</taxon>
        <taxon>Arthropoda</taxon>
        <taxon>Hexapoda</taxon>
        <taxon>Insecta</taxon>
        <taxon>Pterygota</taxon>
        <taxon>Neoptera</taxon>
        <taxon>Endopterygota</taxon>
        <taxon>Hymenoptera</taxon>
        <taxon>Apocrita</taxon>
        <taxon>Aculeata</taxon>
        <taxon>Apoidea</taxon>
        <taxon>Anthophila</taxon>
        <taxon>Halictidae</taxon>
        <taxon>Rophitinae</taxon>
        <taxon>Dufourea</taxon>
    </lineage>
</organism>
<name>A0A154PKV9_DUFNO</name>
<keyword evidence="2" id="KW-1185">Reference proteome</keyword>
<dbReference type="Proteomes" id="UP000076502">
    <property type="component" value="Unassembled WGS sequence"/>
</dbReference>
<dbReference type="PANTHER" id="PTHR47326">
    <property type="entry name" value="TRANSPOSABLE ELEMENT TC3 TRANSPOSASE-LIKE PROTEIN"/>
    <property type="match status" value="1"/>
</dbReference>
<evidence type="ECO:0000313" key="2">
    <source>
        <dbReference type="Proteomes" id="UP000076502"/>
    </source>
</evidence>
<dbReference type="EMBL" id="KQ434949">
    <property type="protein sequence ID" value="KZC12505.1"/>
    <property type="molecule type" value="Genomic_DNA"/>
</dbReference>
<dbReference type="OrthoDB" id="9986793at2759"/>
<dbReference type="PANTHER" id="PTHR47326:SF1">
    <property type="entry name" value="HTH PSQ-TYPE DOMAIN-CONTAINING PROTEIN"/>
    <property type="match status" value="1"/>
</dbReference>
<evidence type="ECO:0000313" key="1">
    <source>
        <dbReference type="EMBL" id="KZC12505.1"/>
    </source>
</evidence>
<protein>
    <recommendedName>
        <fullName evidence="3">Transposable element Tc3 transposase</fullName>
    </recommendedName>
</protein>